<feature type="compositionally biased region" description="Basic and acidic residues" evidence="1">
    <location>
        <begin position="20"/>
        <end position="30"/>
    </location>
</feature>
<name>A0AAN9AKZ6_9CAEN</name>
<evidence type="ECO:0000313" key="2">
    <source>
        <dbReference type="EMBL" id="KAK7088765.1"/>
    </source>
</evidence>
<dbReference type="GO" id="GO:0003887">
    <property type="term" value="F:DNA-directed DNA polymerase activity"/>
    <property type="evidence" value="ECO:0007669"/>
    <property type="project" value="TreeGrafter"/>
</dbReference>
<dbReference type="EMBL" id="JBAMIC010004070">
    <property type="protein sequence ID" value="KAK7088765.1"/>
    <property type="molecule type" value="Genomic_DNA"/>
</dbReference>
<dbReference type="PANTHER" id="PTHR14303">
    <property type="entry name" value="DNA POLYMERASE DELTA SUBUNIT 4"/>
    <property type="match status" value="1"/>
</dbReference>
<dbReference type="Proteomes" id="UP001374579">
    <property type="component" value="Unassembled WGS sequence"/>
</dbReference>
<reference evidence="2 3" key="1">
    <citation type="submission" date="2024-02" db="EMBL/GenBank/DDBJ databases">
        <title>Chromosome-scale genome assembly of the rough periwinkle Littorina saxatilis.</title>
        <authorList>
            <person name="De Jode A."/>
            <person name="Faria R."/>
            <person name="Formenti G."/>
            <person name="Sims Y."/>
            <person name="Smith T.P."/>
            <person name="Tracey A."/>
            <person name="Wood J.M.D."/>
            <person name="Zagrodzka Z.B."/>
            <person name="Johannesson K."/>
            <person name="Butlin R.K."/>
            <person name="Leder E.H."/>
        </authorList>
    </citation>
    <scope>NUCLEOTIDE SEQUENCE [LARGE SCALE GENOMIC DNA]</scope>
    <source>
        <strain evidence="2">Snail1</strain>
        <tissue evidence="2">Muscle</tissue>
    </source>
</reference>
<dbReference type="GO" id="GO:0006261">
    <property type="term" value="P:DNA-templated DNA replication"/>
    <property type="evidence" value="ECO:0007669"/>
    <property type="project" value="TreeGrafter"/>
</dbReference>
<proteinExistence type="predicted"/>
<protein>
    <recommendedName>
        <fullName evidence="4">DNA polymerase delta subunit 4</fullName>
    </recommendedName>
</protein>
<comment type="caution">
    <text evidence="2">The sequence shown here is derived from an EMBL/GenBank/DDBJ whole genome shotgun (WGS) entry which is preliminary data.</text>
</comment>
<dbReference type="AlphaFoldDB" id="A0AAN9AKZ6"/>
<dbReference type="PANTHER" id="PTHR14303:SF0">
    <property type="entry name" value="DNA POLYMERASE DELTA SUBUNIT 4"/>
    <property type="match status" value="1"/>
</dbReference>
<feature type="region of interest" description="Disordered" evidence="1">
    <location>
        <begin position="1"/>
        <end position="37"/>
    </location>
</feature>
<sequence>MASKTITNVYKQSKRNRTSVKVEGKSESTKVQEASSPSIRTDDEILRDFDLALEYGPCIGISRLERWQRADKHGLSPPTEVKDMVIKHPDNVAYTHSLWDDYNI</sequence>
<feature type="compositionally biased region" description="Polar residues" evidence="1">
    <location>
        <begin position="1"/>
        <end position="11"/>
    </location>
</feature>
<gene>
    <name evidence="2" type="ORF">V1264_022645</name>
</gene>
<evidence type="ECO:0008006" key="4">
    <source>
        <dbReference type="Google" id="ProtNLM"/>
    </source>
</evidence>
<keyword evidence="3" id="KW-1185">Reference proteome</keyword>
<accession>A0AAN9AKZ6</accession>
<organism evidence="2 3">
    <name type="scientific">Littorina saxatilis</name>
    <dbReference type="NCBI Taxonomy" id="31220"/>
    <lineage>
        <taxon>Eukaryota</taxon>
        <taxon>Metazoa</taxon>
        <taxon>Spiralia</taxon>
        <taxon>Lophotrochozoa</taxon>
        <taxon>Mollusca</taxon>
        <taxon>Gastropoda</taxon>
        <taxon>Caenogastropoda</taxon>
        <taxon>Littorinimorpha</taxon>
        <taxon>Littorinoidea</taxon>
        <taxon>Littorinidae</taxon>
        <taxon>Littorina</taxon>
    </lineage>
</organism>
<evidence type="ECO:0000256" key="1">
    <source>
        <dbReference type="SAM" id="MobiDB-lite"/>
    </source>
</evidence>
<dbReference type="GO" id="GO:0000731">
    <property type="term" value="P:DNA synthesis involved in DNA repair"/>
    <property type="evidence" value="ECO:0007669"/>
    <property type="project" value="InterPro"/>
</dbReference>
<evidence type="ECO:0000313" key="3">
    <source>
        <dbReference type="Proteomes" id="UP001374579"/>
    </source>
</evidence>
<dbReference type="Pfam" id="PF04081">
    <property type="entry name" value="DNA_pol_delta_4"/>
    <property type="match status" value="1"/>
</dbReference>
<dbReference type="InterPro" id="IPR007218">
    <property type="entry name" value="DNA_pol_delta_4"/>
</dbReference>
<dbReference type="GO" id="GO:0043625">
    <property type="term" value="C:delta DNA polymerase complex"/>
    <property type="evidence" value="ECO:0007669"/>
    <property type="project" value="TreeGrafter"/>
</dbReference>